<feature type="compositionally biased region" description="Low complexity" evidence="1">
    <location>
        <begin position="380"/>
        <end position="411"/>
    </location>
</feature>
<dbReference type="Proteomes" id="UP000008744">
    <property type="component" value="Unassembled WGS sequence"/>
</dbReference>
<feature type="compositionally biased region" description="Low complexity" evidence="1">
    <location>
        <begin position="722"/>
        <end position="731"/>
    </location>
</feature>
<dbReference type="STRING" id="7234.B4GAN5"/>
<feature type="compositionally biased region" description="Low complexity" evidence="1">
    <location>
        <begin position="1298"/>
        <end position="1327"/>
    </location>
</feature>
<feature type="compositionally biased region" description="Basic residues" evidence="1">
    <location>
        <begin position="361"/>
        <end position="374"/>
    </location>
</feature>
<feature type="region of interest" description="Disordered" evidence="1">
    <location>
        <begin position="2136"/>
        <end position="2155"/>
    </location>
</feature>
<accession>B4GAN5</accession>
<feature type="region of interest" description="Disordered" evidence="1">
    <location>
        <begin position="2098"/>
        <end position="2122"/>
    </location>
</feature>
<dbReference type="PhylomeDB" id="B4GAN5"/>
<feature type="compositionally biased region" description="Polar residues" evidence="1">
    <location>
        <begin position="421"/>
        <end position="430"/>
    </location>
</feature>
<dbReference type="GO" id="GO:0005700">
    <property type="term" value="C:polytene chromosome"/>
    <property type="evidence" value="ECO:0007669"/>
    <property type="project" value="EnsemblMetazoa"/>
</dbReference>
<feature type="compositionally biased region" description="Gly residues" evidence="1">
    <location>
        <begin position="2112"/>
        <end position="2122"/>
    </location>
</feature>
<dbReference type="OrthoDB" id="435275at2759"/>
<evidence type="ECO:0000256" key="1">
    <source>
        <dbReference type="SAM" id="MobiDB-lite"/>
    </source>
</evidence>
<feature type="region of interest" description="Disordered" evidence="1">
    <location>
        <begin position="768"/>
        <end position="830"/>
    </location>
</feature>
<feature type="compositionally biased region" description="Low complexity" evidence="1">
    <location>
        <begin position="797"/>
        <end position="828"/>
    </location>
</feature>
<dbReference type="EMBL" id="CH479181">
    <property type="protein sequence ID" value="EDW31987.1"/>
    <property type="molecule type" value="Genomic_DNA"/>
</dbReference>
<keyword evidence="3" id="KW-1185">Reference proteome</keyword>
<feature type="region of interest" description="Disordered" evidence="1">
    <location>
        <begin position="341"/>
        <end position="460"/>
    </location>
</feature>
<dbReference type="OMA" id="NHMIYTT"/>
<dbReference type="HOGENOM" id="CLU_231723_0_0_1"/>
<feature type="region of interest" description="Disordered" evidence="1">
    <location>
        <begin position="1062"/>
        <end position="1088"/>
    </location>
</feature>
<name>B4GAN5_DROPE</name>
<feature type="region of interest" description="Disordered" evidence="1">
    <location>
        <begin position="1827"/>
        <end position="1854"/>
    </location>
</feature>
<organism evidence="3">
    <name type="scientific">Drosophila persimilis</name>
    <name type="common">Fruit fly</name>
    <dbReference type="NCBI Taxonomy" id="7234"/>
    <lineage>
        <taxon>Eukaryota</taxon>
        <taxon>Metazoa</taxon>
        <taxon>Ecdysozoa</taxon>
        <taxon>Arthropoda</taxon>
        <taxon>Hexapoda</taxon>
        <taxon>Insecta</taxon>
        <taxon>Pterygota</taxon>
        <taxon>Neoptera</taxon>
        <taxon>Endopterygota</taxon>
        <taxon>Diptera</taxon>
        <taxon>Brachycera</taxon>
        <taxon>Muscomorpha</taxon>
        <taxon>Ephydroidea</taxon>
        <taxon>Drosophilidae</taxon>
        <taxon>Drosophila</taxon>
        <taxon>Sophophora</taxon>
    </lineage>
</organism>
<gene>
    <name evidence="2" type="primary">Dper\GL11413</name>
    <name evidence="2" type="ORF">Dper_GL11413</name>
</gene>
<evidence type="ECO:0000313" key="2">
    <source>
        <dbReference type="EMBL" id="EDW31987.1"/>
    </source>
</evidence>
<proteinExistence type="predicted"/>
<feature type="region of interest" description="Disordered" evidence="1">
    <location>
        <begin position="1291"/>
        <end position="1373"/>
    </location>
</feature>
<protein>
    <submittedName>
        <fullName evidence="2">GL11413</fullName>
    </submittedName>
</protein>
<feature type="compositionally biased region" description="Low complexity" evidence="1">
    <location>
        <begin position="1827"/>
        <end position="1849"/>
    </location>
</feature>
<feature type="region of interest" description="Disordered" evidence="1">
    <location>
        <begin position="691"/>
        <end position="732"/>
    </location>
</feature>
<feature type="compositionally biased region" description="Low complexity" evidence="1">
    <location>
        <begin position="443"/>
        <end position="453"/>
    </location>
</feature>
<feature type="region of interest" description="Disordered" evidence="1">
    <location>
        <begin position="478"/>
        <end position="502"/>
    </location>
</feature>
<dbReference type="GO" id="GO:0070983">
    <property type="term" value="P:dendrite guidance"/>
    <property type="evidence" value="ECO:0007669"/>
    <property type="project" value="EnsemblMetazoa"/>
</dbReference>
<reference evidence="2 3" key="1">
    <citation type="journal article" date="2007" name="Nature">
        <title>Evolution of genes and genomes on the Drosophila phylogeny.</title>
        <authorList>
            <consortium name="Drosophila 12 Genomes Consortium"/>
            <person name="Clark A.G."/>
            <person name="Eisen M.B."/>
            <person name="Smith D.R."/>
            <person name="Bergman C.M."/>
            <person name="Oliver B."/>
            <person name="Markow T.A."/>
            <person name="Kaufman T.C."/>
            <person name="Kellis M."/>
            <person name="Gelbart W."/>
            <person name="Iyer V.N."/>
            <person name="Pollard D.A."/>
            <person name="Sackton T.B."/>
            <person name="Larracuente A.M."/>
            <person name="Singh N.D."/>
            <person name="Abad J.P."/>
            <person name="Abt D.N."/>
            <person name="Adryan B."/>
            <person name="Aguade M."/>
            <person name="Akashi H."/>
            <person name="Anderson W.W."/>
            <person name="Aquadro C.F."/>
            <person name="Ardell D.H."/>
            <person name="Arguello R."/>
            <person name="Artieri C.G."/>
            <person name="Barbash D.A."/>
            <person name="Barker D."/>
            <person name="Barsanti P."/>
            <person name="Batterham P."/>
            <person name="Batzoglou S."/>
            <person name="Begun D."/>
            <person name="Bhutkar A."/>
            <person name="Blanco E."/>
            <person name="Bosak S.A."/>
            <person name="Bradley R.K."/>
            <person name="Brand A.D."/>
            <person name="Brent M.R."/>
            <person name="Brooks A.N."/>
            <person name="Brown R.H."/>
            <person name="Butlin R.K."/>
            <person name="Caggese C."/>
            <person name="Calvi B.R."/>
            <person name="Bernardo de Carvalho A."/>
            <person name="Caspi A."/>
            <person name="Castrezana S."/>
            <person name="Celniker S.E."/>
            <person name="Chang J.L."/>
            <person name="Chapple C."/>
            <person name="Chatterji S."/>
            <person name="Chinwalla A."/>
            <person name="Civetta A."/>
            <person name="Clifton S.W."/>
            <person name="Comeron J.M."/>
            <person name="Costello J.C."/>
            <person name="Coyne J.A."/>
            <person name="Daub J."/>
            <person name="David R.G."/>
            <person name="Delcher A.L."/>
            <person name="Delehaunty K."/>
            <person name="Do C.B."/>
            <person name="Ebling H."/>
            <person name="Edwards K."/>
            <person name="Eickbush T."/>
            <person name="Evans J.D."/>
            <person name="Filipski A."/>
            <person name="Findeiss S."/>
            <person name="Freyhult E."/>
            <person name="Fulton L."/>
            <person name="Fulton R."/>
            <person name="Garcia A.C."/>
            <person name="Gardiner A."/>
            <person name="Garfield D.A."/>
            <person name="Garvin B.E."/>
            <person name="Gibson G."/>
            <person name="Gilbert D."/>
            <person name="Gnerre S."/>
            <person name="Godfrey J."/>
            <person name="Good R."/>
            <person name="Gotea V."/>
            <person name="Gravely B."/>
            <person name="Greenberg A.J."/>
            <person name="Griffiths-Jones S."/>
            <person name="Gross S."/>
            <person name="Guigo R."/>
            <person name="Gustafson E.A."/>
            <person name="Haerty W."/>
            <person name="Hahn M.W."/>
            <person name="Halligan D.L."/>
            <person name="Halpern A.L."/>
            <person name="Halter G.M."/>
            <person name="Han M.V."/>
            <person name="Heger A."/>
            <person name="Hillier L."/>
            <person name="Hinrichs A.S."/>
            <person name="Holmes I."/>
            <person name="Hoskins R.A."/>
            <person name="Hubisz M.J."/>
            <person name="Hultmark D."/>
            <person name="Huntley M.A."/>
            <person name="Jaffe D.B."/>
            <person name="Jagadeeshan S."/>
            <person name="Jeck W.R."/>
            <person name="Johnson J."/>
            <person name="Jones C.D."/>
            <person name="Jordan W.C."/>
            <person name="Karpen G.H."/>
            <person name="Kataoka E."/>
            <person name="Keightley P.D."/>
            <person name="Kheradpour P."/>
            <person name="Kirkness E.F."/>
            <person name="Koerich L.B."/>
            <person name="Kristiansen K."/>
            <person name="Kudrna D."/>
            <person name="Kulathinal R.J."/>
            <person name="Kumar S."/>
            <person name="Kwok R."/>
            <person name="Lander E."/>
            <person name="Langley C.H."/>
            <person name="Lapoint R."/>
            <person name="Lazzaro B.P."/>
            <person name="Lee S.J."/>
            <person name="Levesque L."/>
            <person name="Li R."/>
            <person name="Lin C.F."/>
            <person name="Lin M.F."/>
            <person name="Lindblad-Toh K."/>
            <person name="Llopart A."/>
            <person name="Long M."/>
            <person name="Low L."/>
            <person name="Lozovsky E."/>
            <person name="Lu J."/>
            <person name="Luo M."/>
            <person name="Machado C.A."/>
            <person name="Makalowski W."/>
            <person name="Marzo M."/>
            <person name="Matsuda M."/>
            <person name="Matzkin L."/>
            <person name="McAllister B."/>
            <person name="McBride C.S."/>
            <person name="McKernan B."/>
            <person name="McKernan K."/>
            <person name="Mendez-Lago M."/>
            <person name="Minx P."/>
            <person name="Mollenhauer M.U."/>
            <person name="Montooth K."/>
            <person name="Mount S.M."/>
            <person name="Mu X."/>
            <person name="Myers E."/>
            <person name="Negre B."/>
            <person name="Newfeld S."/>
            <person name="Nielsen R."/>
            <person name="Noor M.A."/>
            <person name="O'Grady P."/>
            <person name="Pachter L."/>
            <person name="Papaceit M."/>
            <person name="Parisi M.J."/>
            <person name="Parisi M."/>
            <person name="Parts L."/>
            <person name="Pedersen J.S."/>
            <person name="Pesole G."/>
            <person name="Phillippy A.M."/>
            <person name="Ponting C.P."/>
            <person name="Pop M."/>
            <person name="Porcelli D."/>
            <person name="Powell J.R."/>
            <person name="Prohaska S."/>
            <person name="Pruitt K."/>
            <person name="Puig M."/>
            <person name="Quesneville H."/>
            <person name="Ram K.R."/>
            <person name="Rand D."/>
            <person name="Rasmussen M.D."/>
            <person name="Reed L.K."/>
            <person name="Reenan R."/>
            <person name="Reily A."/>
            <person name="Remington K.A."/>
            <person name="Rieger T.T."/>
            <person name="Ritchie M.G."/>
            <person name="Robin C."/>
            <person name="Rogers Y.H."/>
            <person name="Rohde C."/>
            <person name="Rozas J."/>
            <person name="Rubenfield M.J."/>
            <person name="Ruiz A."/>
            <person name="Russo S."/>
            <person name="Salzberg S.L."/>
            <person name="Sanchez-Gracia A."/>
            <person name="Saranga D.J."/>
            <person name="Sato H."/>
            <person name="Schaeffer S.W."/>
            <person name="Schatz M.C."/>
            <person name="Schlenke T."/>
            <person name="Schwartz R."/>
            <person name="Segarra C."/>
            <person name="Singh R.S."/>
            <person name="Sirot L."/>
            <person name="Sirota M."/>
            <person name="Sisneros N.B."/>
            <person name="Smith C.D."/>
            <person name="Smith T.F."/>
            <person name="Spieth J."/>
            <person name="Stage D.E."/>
            <person name="Stark A."/>
            <person name="Stephan W."/>
            <person name="Strausberg R.L."/>
            <person name="Strempel S."/>
            <person name="Sturgill D."/>
            <person name="Sutton G."/>
            <person name="Sutton G.G."/>
            <person name="Tao W."/>
            <person name="Teichmann S."/>
            <person name="Tobari Y.N."/>
            <person name="Tomimura Y."/>
            <person name="Tsolas J.M."/>
            <person name="Valente V.L."/>
            <person name="Venter E."/>
            <person name="Venter J.C."/>
            <person name="Vicario S."/>
            <person name="Vieira F.G."/>
            <person name="Vilella A.J."/>
            <person name="Villasante A."/>
            <person name="Walenz B."/>
            <person name="Wang J."/>
            <person name="Wasserman M."/>
            <person name="Watts T."/>
            <person name="Wilson D."/>
            <person name="Wilson R.K."/>
            <person name="Wing R.A."/>
            <person name="Wolfner M.F."/>
            <person name="Wong A."/>
            <person name="Wong G.K."/>
            <person name="Wu C.I."/>
            <person name="Wu G."/>
            <person name="Yamamoto D."/>
            <person name="Yang H.P."/>
            <person name="Yang S.P."/>
            <person name="Yorke J.A."/>
            <person name="Yoshida K."/>
            <person name="Zdobnov E."/>
            <person name="Zhang P."/>
            <person name="Zhang Y."/>
            <person name="Zimin A.V."/>
            <person name="Baldwin J."/>
            <person name="Abdouelleil A."/>
            <person name="Abdulkadir J."/>
            <person name="Abebe A."/>
            <person name="Abera B."/>
            <person name="Abreu J."/>
            <person name="Acer S.C."/>
            <person name="Aftuck L."/>
            <person name="Alexander A."/>
            <person name="An P."/>
            <person name="Anderson E."/>
            <person name="Anderson S."/>
            <person name="Arachi H."/>
            <person name="Azer M."/>
            <person name="Bachantsang P."/>
            <person name="Barry A."/>
            <person name="Bayul T."/>
            <person name="Berlin A."/>
            <person name="Bessette D."/>
            <person name="Bloom T."/>
            <person name="Blye J."/>
            <person name="Boguslavskiy L."/>
            <person name="Bonnet C."/>
            <person name="Boukhgalter B."/>
            <person name="Bourzgui I."/>
            <person name="Brown A."/>
            <person name="Cahill P."/>
            <person name="Channer S."/>
            <person name="Cheshatsang Y."/>
            <person name="Chuda L."/>
            <person name="Citroen M."/>
            <person name="Collymore A."/>
            <person name="Cooke P."/>
            <person name="Costello M."/>
            <person name="D'Aco K."/>
            <person name="Daza R."/>
            <person name="De Haan G."/>
            <person name="DeGray S."/>
            <person name="DeMaso C."/>
            <person name="Dhargay N."/>
            <person name="Dooley K."/>
            <person name="Dooley E."/>
            <person name="Doricent M."/>
            <person name="Dorje P."/>
            <person name="Dorjee K."/>
            <person name="Dupes A."/>
            <person name="Elong R."/>
            <person name="Falk J."/>
            <person name="Farina A."/>
            <person name="Faro S."/>
            <person name="Ferguson D."/>
            <person name="Fisher S."/>
            <person name="Foley C.D."/>
            <person name="Franke A."/>
            <person name="Friedrich D."/>
            <person name="Gadbois L."/>
            <person name="Gearin G."/>
            <person name="Gearin C.R."/>
            <person name="Giannoukos G."/>
            <person name="Goode T."/>
            <person name="Graham J."/>
            <person name="Grandbois E."/>
            <person name="Grewal S."/>
            <person name="Gyaltsen K."/>
            <person name="Hafez N."/>
            <person name="Hagos B."/>
            <person name="Hall J."/>
            <person name="Henson C."/>
            <person name="Hollinger A."/>
            <person name="Honan T."/>
            <person name="Huard M.D."/>
            <person name="Hughes L."/>
            <person name="Hurhula B."/>
            <person name="Husby M.E."/>
            <person name="Kamat A."/>
            <person name="Kanga B."/>
            <person name="Kashin S."/>
            <person name="Khazanovich D."/>
            <person name="Kisner P."/>
            <person name="Lance K."/>
            <person name="Lara M."/>
            <person name="Lee W."/>
            <person name="Lennon N."/>
            <person name="Letendre F."/>
            <person name="LeVine R."/>
            <person name="Lipovsky A."/>
            <person name="Liu X."/>
            <person name="Liu J."/>
            <person name="Liu S."/>
            <person name="Lokyitsang T."/>
            <person name="Lokyitsang Y."/>
            <person name="Lubonja R."/>
            <person name="Lui A."/>
            <person name="MacDonald P."/>
            <person name="Magnisalis V."/>
            <person name="Maru K."/>
            <person name="Matthews C."/>
            <person name="McCusker W."/>
            <person name="McDonough S."/>
            <person name="Mehta T."/>
            <person name="Meldrim J."/>
            <person name="Meneus L."/>
            <person name="Mihai O."/>
            <person name="Mihalev A."/>
            <person name="Mihova T."/>
            <person name="Mittelman R."/>
            <person name="Mlenga V."/>
            <person name="Montmayeur A."/>
            <person name="Mulrain L."/>
            <person name="Navidi A."/>
            <person name="Naylor J."/>
            <person name="Negash T."/>
            <person name="Nguyen T."/>
            <person name="Nguyen N."/>
            <person name="Nicol R."/>
            <person name="Norbu C."/>
            <person name="Norbu N."/>
            <person name="Novod N."/>
            <person name="O'Neill B."/>
            <person name="Osman S."/>
            <person name="Markiewicz E."/>
            <person name="Oyono O.L."/>
            <person name="Patti C."/>
            <person name="Phunkhang P."/>
            <person name="Pierre F."/>
            <person name="Priest M."/>
            <person name="Raghuraman S."/>
            <person name="Rege F."/>
            <person name="Reyes R."/>
            <person name="Rise C."/>
            <person name="Rogov P."/>
            <person name="Ross K."/>
            <person name="Ryan E."/>
            <person name="Settipalli S."/>
            <person name="Shea T."/>
            <person name="Sherpa N."/>
            <person name="Shi L."/>
            <person name="Shih D."/>
            <person name="Sparrow T."/>
            <person name="Spaulding J."/>
            <person name="Stalker J."/>
            <person name="Stange-Thomann N."/>
            <person name="Stavropoulos S."/>
            <person name="Stone C."/>
            <person name="Strader C."/>
            <person name="Tesfaye S."/>
            <person name="Thomson T."/>
            <person name="Thoulutsang Y."/>
            <person name="Thoulutsang D."/>
            <person name="Topham K."/>
            <person name="Topping I."/>
            <person name="Tsamla T."/>
            <person name="Vassiliev H."/>
            <person name="Vo A."/>
            <person name="Wangchuk T."/>
            <person name="Wangdi T."/>
            <person name="Weiand M."/>
            <person name="Wilkinson J."/>
            <person name="Wilson A."/>
            <person name="Yadav S."/>
            <person name="Young G."/>
            <person name="Yu Q."/>
            <person name="Zembek L."/>
            <person name="Zhong D."/>
            <person name="Zimmer A."/>
            <person name="Zwirko Z."/>
            <person name="Jaffe D.B."/>
            <person name="Alvarez P."/>
            <person name="Brockman W."/>
            <person name="Butler J."/>
            <person name="Chin C."/>
            <person name="Gnerre S."/>
            <person name="Grabherr M."/>
            <person name="Kleber M."/>
            <person name="Mauceli E."/>
            <person name="MacCallum I."/>
        </authorList>
    </citation>
    <scope>NUCLEOTIDE SEQUENCE [LARGE SCALE GENOMIC DNA]</scope>
    <source>
        <strain evidence="3">MSH-3 / Tucson 14011-0111.49</strain>
    </source>
</reference>
<dbReference type="PANTHER" id="PTHR14898">
    <property type="entry name" value="ENHANCER OF POLYCOMB"/>
    <property type="match status" value="1"/>
</dbReference>
<dbReference type="GO" id="GO:0005634">
    <property type="term" value="C:nucleus"/>
    <property type="evidence" value="ECO:0007669"/>
    <property type="project" value="EnsemblMetazoa"/>
</dbReference>
<dbReference type="GO" id="GO:0006357">
    <property type="term" value="P:regulation of transcription by RNA polymerase II"/>
    <property type="evidence" value="ECO:0007669"/>
    <property type="project" value="InterPro"/>
</dbReference>
<dbReference type="GO" id="GO:0035267">
    <property type="term" value="C:NuA4 histone acetyltransferase complex"/>
    <property type="evidence" value="ECO:0007669"/>
    <property type="project" value="EnsemblMetazoa"/>
</dbReference>
<dbReference type="eggNOG" id="KOG2261">
    <property type="taxonomic scope" value="Eukaryota"/>
</dbReference>
<sequence length="2155" mass="233297">MSKLSFRARHLDPSKQMPIYLAEELPDLPEYSAINRAVPQMPSGMEKEEESEHHLQRAICTGLIIPTPEVLQTDQPFYDTYYPPDYKMPRQMIHMQPLGLDTEVPDYDMDKADMEWLSQQERLELTELKFEQLMDLLEKSSGQTVVTLNEAKSLLNQDDETSISLYDYWLNKRLKMQHPLILTVKTESRPGASSNNPYLAFRRRTEKMQTRKNRKNDEASYEKMLKLRRDLQRATTILEMVRRREETKREQLKTTVNIFEKRVELRDFNGAVYSELNAQYKSTRPAYNSLYTNQYSQGAAAAVGTAGAILAALPPGLLASGGAAGNTNVYASPSQYLNTSTMDTIHSGSGNGNGNGSSSRKEKRPYKKRKHKLPRDKQQNQHQQLQQQQQQQQTQQYLPGQSSGSGASPAHHLPHHLHNLSRQQSASPAANDSILDSEDDDYLNGGLNGNQLGSESEDEAPFAFRRKPSCIYLPTRHRNGRWPYDSADEETETSRSTGPYSDPKYRYTLTSINYPSPRCIGFARRRVGRGGRILLDRATTNFDDVWSQLDYTVMESVVKSNNAQRRNNQLPKPELLPLAKPCSPPTVVDLVVVPTSKHIDSVDATSLPPDAIVKSEPTSHSVDKPIAGGSVGDSLLPLPLDKEVDAEVLDLDGEEDDLVTDDENVSRLSFYSSAVTLSQSSHDMRLKRRRLRHKKQQMRELNAAKRLKRSSDAAATGGTGGEPAASGEEGPFTAPLCPLPRAYLQRLVLALGQKLKQEEAMEVCENLAPQEEKSSAAEELQQPAPPRANNQHHHRSNNNNNNTVLNNINNNNKNNNNNNSSSSSSNMNKDVSISEKINVIKLEAEGNEDVGREEQPVASTSAAAAAARAVEAAAAAEAASSAAGISMLGPSMEDVAKTIKRELIDADDSNEPLSIIRTATVAATVLQASPDPELMDDEAEDDVNLAQLSSIIRHTAVKKELEAQQQHQQQQQLQQREQRGYGYPQELKEETVCLNQLPDVIRLQNLRNAQTCSKPRDLYIDATAEDMDVDYLGGLSPTSSQRLDICNELLSEIRRDWLHFRPKTPTDELSDSNDGEGKPCGDSGVHAVDWTQDTPISVELNRLGKQEEIESDTSSYFLSNAFKYTDLDSDAQLIQTAYAQDYARGTSKSPNCSGSGSGSGSALEFNLSAGDSLNDINNLLGDDEDDNHEHMLDNILQECGMDDPKALNQATSFWNGILDGEAAVDEVEIADQLLDCIDEKKPKVGGEASKRAGRLRKPRPVNVPVGSSLFTVCPTQESLKNREVFFSQEVVTPKEEPQPATETETAPVPATTTTTTAATTTADTLEPVKVEPAVETPQPEVVVSPAQSQPTQPPPPQSQSQPQSQSMPQPILATPTPQIINIPAQIIPQKPQMAQIQPQTQQLQLQSQTQAQVQAQTAPQQVTQLLNQFANASPQIIARTEYGGGAAVGDIVTITPHTGSSPLPTLSAQQQLQHQLAQAQLRNVTVQQRQGTPQQVQVQQQQQQPTQQLLFQMQRDGIGSPVITTQSIVTSSRSLTPLNAAGAGAAGNHMIYTTGSGEIITAAAAAAAQKVTYAIQKSSGAGGGATTTSIGPNTVITLSNVKLQSDDNCSAGGAGSGSSVNIINTASGQQLAVHSIAGMQQQHHHQQQQQQGTTTTPLIVTTPTRNNVVQQHSQQQLVQQQPIVWRQVSGTNTAVATTAVLSTTADTSPAAVGNKILWTSRGTQKRQLNGPENTDINKLLLNRKFSQRKQIQQQAQQQIQLTKQQLQQLVQHEDDLVTATTTINSGDQMDTGESLQQQHHQHQQLQKLSKVIKMSPFPLLVSDLNLQQQPQQQQQQSGQHTGQSQQQQQLKPNSAAAIAANHNYSLQPATAIISSQAAPQQANKIFLTSSNSGGGGTFTNFTASELQAAAAAVAASNAGGQKLHYKELTNSNLKLNFVSSTGESLASQAPQQVGATTVVLNKAQQQQVHHQKLKTVAAANAQQVQQGDKRVLYTSLLNVKPLQKNNSGQMQMQLGPGGLQQVLRGRVNSSIITRTLPLGTTVNSSAGGGAGGAPATIRQLVTTNTNNVGSSDGALLSAKDVGKSLTVEQVMVSANNGGVVMPTSNNNNNNGSGTGGGGGGGSGAGGVGGGVTVTTSSNVNVSGAGGAGVTSTINR</sequence>
<feature type="compositionally biased region" description="Low complexity" evidence="1">
    <location>
        <begin position="1358"/>
        <end position="1373"/>
    </location>
</feature>
<feature type="region of interest" description="Disordered" evidence="1">
    <location>
        <begin position="1144"/>
        <end position="1163"/>
    </location>
</feature>
<dbReference type="InterPro" id="IPR024943">
    <property type="entry name" value="Enhancer_polycomb"/>
</dbReference>
<evidence type="ECO:0000313" key="3">
    <source>
        <dbReference type="Proteomes" id="UP000008744"/>
    </source>
</evidence>
<dbReference type="GO" id="GO:0006325">
    <property type="term" value="P:chromatin organization"/>
    <property type="evidence" value="ECO:0007669"/>
    <property type="project" value="EnsemblMetazoa"/>
</dbReference>